<gene>
    <name evidence="1" type="ORF">MB824_10165</name>
</gene>
<keyword evidence="2" id="KW-1185">Reference proteome</keyword>
<dbReference type="RefSeq" id="WP_238748407.1">
    <property type="nucleotide sequence ID" value="NZ_JAKOOW010000036.1"/>
</dbReference>
<name>A0ABS9NRC1_9NEIS</name>
<accession>A0ABS9NRC1</accession>
<dbReference type="Proteomes" id="UP001298424">
    <property type="component" value="Unassembled WGS sequence"/>
</dbReference>
<evidence type="ECO:0000313" key="2">
    <source>
        <dbReference type="Proteomes" id="UP001298424"/>
    </source>
</evidence>
<sequence>MPQPKMPVWYGDDGEIVSCTEKIKVMEQNMGELFQAAQDAFEDGLLMGCSERQLREYLAALMAAVDNPYRKKP</sequence>
<reference evidence="1 2" key="1">
    <citation type="submission" date="2022-02" db="EMBL/GenBank/DDBJ databases">
        <title>Genome sequence data of Kingella unionensis sp. nov. strain CICC 24913 (CCUG 75125).</title>
        <authorList>
            <person name="Xiao M."/>
        </authorList>
    </citation>
    <scope>NUCLEOTIDE SEQUENCE [LARGE SCALE GENOMIC DNA]</scope>
    <source>
        <strain evidence="1 2">CICC 24913</strain>
    </source>
</reference>
<organism evidence="1 2">
    <name type="scientific">Kingella pumchi</name>
    <dbReference type="NCBI Taxonomy" id="2779506"/>
    <lineage>
        <taxon>Bacteria</taxon>
        <taxon>Pseudomonadati</taxon>
        <taxon>Pseudomonadota</taxon>
        <taxon>Betaproteobacteria</taxon>
        <taxon>Neisseriales</taxon>
        <taxon>Neisseriaceae</taxon>
        <taxon>Kingella</taxon>
    </lineage>
</organism>
<proteinExistence type="predicted"/>
<dbReference type="EMBL" id="JAKOOW010000036">
    <property type="protein sequence ID" value="MCG6504858.1"/>
    <property type="molecule type" value="Genomic_DNA"/>
</dbReference>
<comment type="caution">
    <text evidence="1">The sequence shown here is derived from an EMBL/GenBank/DDBJ whole genome shotgun (WGS) entry which is preliminary data.</text>
</comment>
<protein>
    <submittedName>
        <fullName evidence="1">Uncharacterized protein</fullName>
    </submittedName>
</protein>
<evidence type="ECO:0000313" key="1">
    <source>
        <dbReference type="EMBL" id="MCG6504858.1"/>
    </source>
</evidence>